<dbReference type="RefSeq" id="WP_398277135.1">
    <property type="nucleotide sequence ID" value="NZ_JBITLV010000002.1"/>
</dbReference>
<evidence type="ECO:0000313" key="5">
    <source>
        <dbReference type="EMBL" id="MFI7586762.1"/>
    </source>
</evidence>
<protein>
    <submittedName>
        <fullName evidence="5">Bifunctional diguanylate cyclase/phosphodiesterase</fullName>
    </submittedName>
</protein>
<feature type="domain" description="EAL" evidence="3">
    <location>
        <begin position="554"/>
        <end position="807"/>
    </location>
</feature>
<dbReference type="InterPro" id="IPR001633">
    <property type="entry name" value="EAL_dom"/>
</dbReference>
<dbReference type="InterPro" id="IPR000160">
    <property type="entry name" value="GGDEF_dom"/>
</dbReference>
<feature type="transmembrane region" description="Helical" evidence="2">
    <location>
        <begin position="41"/>
        <end position="61"/>
    </location>
</feature>
<proteinExistence type="predicted"/>
<comment type="caution">
    <text evidence="5">The sequence shown here is derived from an EMBL/GenBank/DDBJ whole genome shotgun (WGS) entry which is preliminary data.</text>
</comment>
<dbReference type="CDD" id="cd01949">
    <property type="entry name" value="GGDEF"/>
    <property type="match status" value="1"/>
</dbReference>
<dbReference type="SMART" id="SM00052">
    <property type="entry name" value="EAL"/>
    <property type="match status" value="1"/>
</dbReference>
<feature type="region of interest" description="Disordered" evidence="1">
    <location>
        <begin position="823"/>
        <end position="843"/>
    </location>
</feature>
<dbReference type="Gene3D" id="3.20.20.450">
    <property type="entry name" value="EAL domain"/>
    <property type="match status" value="1"/>
</dbReference>
<dbReference type="InterPro" id="IPR050706">
    <property type="entry name" value="Cyclic-di-GMP_PDE-like"/>
</dbReference>
<organism evidence="5 6">
    <name type="scientific">Spongisporangium articulatum</name>
    <dbReference type="NCBI Taxonomy" id="3362603"/>
    <lineage>
        <taxon>Bacteria</taxon>
        <taxon>Bacillati</taxon>
        <taxon>Actinomycetota</taxon>
        <taxon>Actinomycetes</taxon>
        <taxon>Kineosporiales</taxon>
        <taxon>Kineosporiaceae</taxon>
        <taxon>Spongisporangium</taxon>
    </lineage>
</organism>
<feature type="transmembrane region" description="Helical" evidence="2">
    <location>
        <begin position="86"/>
        <end position="107"/>
    </location>
</feature>
<dbReference type="InterPro" id="IPR043128">
    <property type="entry name" value="Rev_trsase/Diguanyl_cyclase"/>
</dbReference>
<feature type="transmembrane region" description="Helical" evidence="2">
    <location>
        <begin position="215"/>
        <end position="236"/>
    </location>
</feature>
<accession>A0ABW8AL74</accession>
<evidence type="ECO:0000259" key="4">
    <source>
        <dbReference type="PROSITE" id="PS50887"/>
    </source>
</evidence>
<keyword evidence="6" id="KW-1185">Reference proteome</keyword>
<dbReference type="NCBIfam" id="TIGR00254">
    <property type="entry name" value="GGDEF"/>
    <property type="match status" value="1"/>
</dbReference>
<keyword evidence="2" id="KW-0812">Transmembrane</keyword>
<dbReference type="PROSITE" id="PS50883">
    <property type="entry name" value="EAL"/>
    <property type="match status" value="1"/>
</dbReference>
<evidence type="ECO:0000259" key="3">
    <source>
        <dbReference type="PROSITE" id="PS50883"/>
    </source>
</evidence>
<gene>
    <name evidence="5" type="ORF">ACIB24_06765</name>
</gene>
<feature type="transmembrane region" description="Helical" evidence="2">
    <location>
        <begin position="274"/>
        <end position="294"/>
    </location>
</feature>
<reference evidence="5 6" key="1">
    <citation type="submission" date="2024-10" db="EMBL/GenBank/DDBJ databases">
        <title>The Natural Products Discovery Center: Release of the First 8490 Sequenced Strains for Exploring Actinobacteria Biosynthetic Diversity.</title>
        <authorList>
            <person name="Kalkreuter E."/>
            <person name="Kautsar S.A."/>
            <person name="Yang D."/>
            <person name="Bader C.D."/>
            <person name="Teijaro C.N."/>
            <person name="Fluegel L."/>
            <person name="Davis C.M."/>
            <person name="Simpson J.R."/>
            <person name="Lauterbach L."/>
            <person name="Steele A.D."/>
            <person name="Gui C."/>
            <person name="Meng S."/>
            <person name="Li G."/>
            <person name="Viehrig K."/>
            <person name="Ye F."/>
            <person name="Su P."/>
            <person name="Kiefer A.F."/>
            <person name="Nichols A."/>
            <person name="Cepeda A.J."/>
            <person name="Yan W."/>
            <person name="Fan B."/>
            <person name="Jiang Y."/>
            <person name="Adhikari A."/>
            <person name="Zheng C.-J."/>
            <person name="Schuster L."/>
            <person name="Cowan T.M."/>
            <person name="Smanski M.J."/>
            <person name="Chevrette M.G."/>
            <person name="De Carvalho L.P.S."/>
            <person name="Shen B."/>
        </authorList>
    </citation>
    <scope>NUCLEOTIDE SEQUENCE [LARGE SCALE GENOMIC DNA]</scope>
    <source>
        <strain evidence="5 6">NPDC049639</strain>
    </source>
</reference>
<feature type="transmembrane region" description="Helical" evidence="2">
    <location>
        <begin position="149"/>
        <end position="169"/>
    </location>
</feature>
<dbReference type="PANTHER" id="PTHR33121:SF70">
    <property type="entry name" value="SIGNALING PROTEIN YKOW"/>
    <property type="match status" value="1"/>
</dbReference>
<evidence type="ECO:0000256" key="1">
    <source>
        <dbReference type="SAM" id="MobiDB-lite"/>
    </source>
</evidence>
<name>A0ABW8AL74_9ACTN</name>
<evidence type="ECO:0000313" key="6">
    <source>
        <dbReference type="Proteomes" id="UP001612915"/>
    </source>
</evidence>
<feature type="region of interest" description="Disordered" evidence="1">
    <location>
        <begin position="1"/>
        <end position="26"/>
    </location>
</feature>
<dbReference type="SMART" id="SM00267">
    <property type="entry name" value="GGDEF"/>
    <property type="match status" value="1"/>
</dbReference>
<feature type="transmembrane region" description="Helical" evidence="2">
    <location>
        <begin position="314"/>
        <end position="331"/>
    </location>
</feature>
<dbReference type="PROSITE" id="PS50887">
    <property type="entry name" value="GGDEF"/>
    <property type="match status" value="1"/>
</dbReference>
<feature type="transmembrane region" description="Helical" evidence="2">
    <location>
        <begin position="181"/>
        <end position="203"/>
    </location>
</feature>
<feature type="domain" description="GGDEF" evidence="4">
    <location>
        <begin position="398"/>
        <end position="545"/>
    </location>
</feature>
<dbReference type="SUPFAM" id="SSF55073">
    <property type="entry name" value="Nucleotide cyclase"/>
    <property type="match status" value="1"/>
</dbReference>
<dbReference type="Gene3D" id="3.30.70.270">
    <property type="match status" value="1"/>
</dbReference>
<dbReference type="SUPFAM" id="SSF141868">
    <property type="entry name" value="EAL domain-like"/>
    <property type="match status" value="1"/>
</dbReference>
<sequence length="843" mass="88930">MGEPGHGRHASSDAAGTPAPAEPLPVRAVPGPPILPRRWPWAQLVMLGTIAMVLLTLRGQVGEAGTNRLESFAVHLRDGLRQGREVLVLFAGVETVLAGIFLLGAIWLQRRPGADSVRVRFAMGVTLSGSAMLITGAGQEGLDPGPWTAAGVVVSLIGTVVVLSAVLGNDHGSESQSLPRLRVVLDAAAFGGASGFAAWQLVLSDGSGDWTSDQLASVFLVFVDASFFALVLLATLRQPRTRLWPAVIGLGLHTAADIVVVFSSPRPAQLQIEVLPALLWCAAVPLVAFGVLRYRRPAENPSVRDARDAASSQLSAGLVVALILVGMTGRTDVDPDAISILLLAEVLVLLGLREGIDALLQLWLTRGLREQALRDLLTGLPNRRALIERIADVETRSGDWVVLTLDLDGFKEINDLYGHRAADDLLIAVGRVLRTSCPPYAMPARIGGDEFAVLAPGGVEEGRALAYLLQSRLRGVLDDVLPGLVTSACVGVGRLVSGAARPGEDDGELAAQEAGRHELTALVESGAALRAAKAEGPDSVEVYAGQVAADRERRLALEGRLRAAIPARRIRTVAQPIVDLKTRRITGFEVLARWRDDELGEISPVEFIAIAEETGLVVELGAMVLIDAVEQAAAAGVFAAGATVAVNVSPIQLRVPGFADLVRDQLARHGVPPYQLVIEVTEAVLVTEDDPALRALKELNGRGVKVAIDDFGTGYSALGYLRRLPVQVLKIDKSLTSSLLHEPKTTAIVSGVVAMAHKMGISVVMEGIEEELEAESCLAIEADRGQGWLYGRPAEWFQIADALRLERATVGAGAGSAAVADIPAPRSAPAPALEQATAGDDVA</sequence>
<dbReference type="Proteomes" id="UP001612915">
    <property type="component" value="Unassembled WGS sequence"/>
</dbReference>
<evidence type="ECO:0000256" key="2">
    <source>
        <dbReference type="SAM" id="Phobius"/>
    </source>
</evidence>
<dbReference type="CDD" id="cd01948">
    <property type="entry name" value="EAL"/>
    <property type="match status" value="1"/>
</dbReference>
<dbReference type="Pfam" id="PF00563">
    <property type="entry name" value="EAL"/>
    <property type="match status" value="1"/>
</dbReference>
<dbReference type="PANTHER" id="PTHR33121">
    <property type="entry name" value="CYCLIC DI-GMP PHOSPHODIESTERASE PDEF"/>
    <property type="match status" value="1"/>
</dbReference>
<keyword evidence="2" id="KW-0472">Membrane</keyword>
<dbReference type="Pfam" id="PF00990">
    <property type="entry name" value="GGDEF"/>
    <property type="match status" value="1"/>
</dbReference>
<dbReference type="InterPro" id="IPR035919">
    <property type="entry name" value="EAL_sf"/>
</dbReference>
<dbReference type="InterPro" id="IPR029787">
    <property type="entry name" value="Nucleotide_cyclase"/>
</dbReference>
<dbReference type="EMBL" id="JBITLV010000002">
    <property type="protein sequence ID" value="MFI7586762.1"/>
    <property type="molecule type" value="Genomic_DNA"/>
</dbReference>
<keyword evidence="2" id="KW-1133">Transmembrane helix</keyword>
<feature type="transmembrane region" description="Helical" evidence="2">
    <location>
        <begin position="243"/>
        <end position="262"/>
    </location>
</feature>